<reference evidence="3 4" key="1">
    <citation type="submission" date="2015-11" db="EMBL/GenBank/DDBJ databases">
        <title>The genome of Debaryomyces fabryi.</title>
        <authorList>
            <person name="Tafer H."/>
            <person name="Lopandic K."/>
        </authorList>
    </citation>
    <scope>NUCLEOTIDE SEQUENCE [LARGE SCALE GENOMIC DNA]</scope>
    <source>
        <strain evidence="3 4">CBS 789</strain>
    </source>
</reference>
<organism evidence="3 4">
    <name type="scientific">Debaryomyces fabryi</name>
    <dbReference type="NCBI Taxonomy" id="58627"/>
    <lineage>
        <taxon>Eukaryota</taxon>
        <taxon>Fungi</taxon>
        <taxon>Dikarya</taxon>
        <taxon>Ascomycota</taxon>
        <taxon>Saccharomycotina</taxon>
        <taxon>Pichiomycetes</taxon>
        <taxon>Debaryomycetaceae</taxon>
        <taxon>Debaryomyces</taxon>
    </lineage>
</organism>
<comment type="caution">
    <text evidence="3">The sequence shown here is derived from an EMBL/GenBank/DDBJ whole genome shotgun (WGS) entry which is preliminary data.</text>
</comment>
<dbReference type="Proteomes" id="UP000054251">
    <property type="component" value="Unassembled WGS sequence"/>
</dbReference>
<feature type="compositionally biased region" description="Low complexity" evidence="1">
    <location>
        <begin position="108"/>
        <end position="125"/>
    </location>
</feature>
<evidence type="ECO:0000313" key="3">
    <source>
        <dbReference type="EMBL" id="KRZ98628.1"/>
    </source>
</evidence>
<evidence type="ECO:0000313" key="4">
    <source>
        <dbReference type="Proteomes" id="UP000054251"/>
    </source>
</evidence>
<feature type="region of interest" description="Disordered" evidence="1">
    <location>
        <begin position="75"/>
        <end position="151"/>
    </location>
</feature>
<dbReference type="RefSeq" id="XP_015464731.1">
    <property type="nucleotide sequence ID" value="XM_015614443.1"/>
</dbReference>
<keyword evidence="2" id="KW-1133">Transmembrane helix</keyword>
<gene>
    <name evidence="3" type="ORF">AC631_05614</name>
</gene>
<protein>
    <recommendedName>
        <fullName evidence="5">Protein RCR2</fullName>
    </recommendedName>
</protein>
<keyword evidence="2" id="KW-0812">Transmembrane</keyword>
<evidence type="ECO:0000256" key="2">
    <source>
        <dbReference type="SAM" id="Phobius"/>
    </source>
</evidence>
<dbReference type="EMBL" id="LMYN01000239">
    <property type="protein sequence ID" value="KRZ98628.1"/>
    <property type="molecule type" value="Genomic_DNA"/>
</dbReference>
<accession>A0A0V1PR38</accession>
<feature type="compositionally biased region" description="Pro residues" evidence="1">
    <location>
        <begin position="142"/>
        <end position="151"/>
    </location>
</feature>
<name>A0A0V1PR38_9ASCO</name>
<feature type="transmembrane region" description="Helical" evidence="2">
    <location>
        <begin position="33"/>
        <end position="52"/>
    </location>
</feature>
<evidence type="ECO:0008006" key="5">
    <source>
        <dbReference type="Google" id="ProtNLM"/>
    </source>
</evidence>
<dbReference type="AlphaFoldDB" id="A0A0V1PR38"/>
<keyword evidence="2" id="KW-0472">Membrane</keyword>
<evidence type="ECO:0000256" key="1">
    <source>
        <dbReference type="SAM" id="MobiDB-lite"/>
    </source>
</evidence>
<proteinExistence type="predicted"/>
<sequence length="151" mass="17283">MYVKEINEEITKRIYYGNRYGYNGNSNWYSYRWLLWLLLLIPLLIVVILFCVRKRKNKGKVHVVDNNQYYQTQQAGGYYNQGQGNQYDNQYPPPNPDAGVGAGGYGGYNQQQGYTGQGYNEQQGYSGTTANTVNADEFQRPEGPPPAHYKS</sequence>
<feature type="compositionally biased region" description="Low complexity" evidence="1">
    <location>
        <begin position="75"/>
        <end position="90"/>
    </location>
</feature>
<dbReference type="GeneID" id="26842623"/>
<keyword evidence="4" id="KW-1185">Reference proteome</keyword>